<dbReference type="AlphaFoldDB" id="U5GKE8"/>
<accession>U5GKE8</accession>
<reference evidence="1 2" key="1">
    <citation type="journal article" date="2006" name="Science">
        <title>The genome of black cottonwood, Populus trichocarpa (Torr. &amp; Gray).</title>
        <authorList>
            <person name="Tuskan G.A."/>
            <person name="Difazio S."/>
            <person name="Jansson S."/>
            <person name="Bohlmann J."/>
            <person name="Grigoriev I."/>
            <person name="Hellsten U."/>
            <person name="Putnam N."/>
            <person name="Ralph S."/>
            <person name="Rombauts S."/>
            <person name="Salamov A."/>
            <person name="Schein J."/>
            <person name="Sterck L."/>
            <person name="Aerts A."/>
            <person name="Bhalerao R.R."/>
            <person name="Bhalerao R.P."/>
            <person name="Blaudez D."/>
            <person name="Boerjan W."/>
            <person name="Brun A."/>
            <person name="Brunner A."/>
            <person name="Busov V."/>
            <person name="Campbell M."/>
            <person name="Carlson J."/>
            <person name="Chalot M."/>
            <person name="Chapman J."/>
            <person name="Chen G.L."/>
            <person name="Cooper D."/>
            <person name="Coutinho P.M."/>
            <person name="Couturier J."/>
            <person name="Covert S."/>
            <person name="Cronk Q."/>
            <person name="Cunningham R."/>
            <person name="Davis J."/>
            <person name="Degroeve S."/>
            <person name="Dejardin A."/>
            <person name="Depamphilis C."/>
            <person name="Detter J."/>
            <person name="Dirks B."/>
            <person name="Dubchak I."/>
            <person name="Duplessis S."/>
            <person name="Ehlting J."/>
            <person name="Ellis B."/>
            <person name="Gendler K."/>
            <person name="Goodstein D."/>
            <person name="Gribskov M."/>
            <person name="Grimwood J."/>
            <person name="Groover A."/>
            <person name="Gunter L."/>
            <person name="Hamberger B."/>
            <person name="Heinze B."/>
            <person name="Helariutta Y."/>
            <person name="Henrissat B."/>
            <person name="Holligan D."/>
            <person name="Holt R."/>
            <person name="Huang W."/>
            <person name="Islam-Faridi N."/>
            <person name="Jones S."/>
            <person name="Jones-Rhoades M."/>
            <person name="Jorgensen R."/>
            <person name="Joshi C."/>
            <person name="Kangasjarvi J."/>
            <person name="Karlsson J."/>
            <person name="Kelleher C."/>
            <person name="Kirkpatrick R."/>
            <person name="Kirst M."/>
            <person name="Kohler A."/>
            <person name="Kalluri U."/>
            <person name="Larimer F."/>
            <person name="Leebens-Mack J."/>
            <person name="Leple J.C."/>
            <person name="Locascio P."/>
            <person name="Lou Y."/>
            <person name="Lucas S."/>
            <person name="Martin F."/>
            <person name="Montanini B."/>
            <person name="Napoli C."/>
            <person name="Nelson D.R."/>
            <person name="Nelson C."/>
            <person name="Nieminen K."/>
            <person name="Nilsson O."/>
            <person name="Pereda V."/>
            <person name="Peter G."/>
            <person name="Philippe R."/>
            <person name="Pilate G."/>
            <person name="Poliakov A."/>
            <person name="Razumovskaya J."/>
            <person name="Richardson P."/>
            <person name="Rinaldi C."/>
            <person name="Ritland K."/>
            <person name="Rouze P."/>
            <person name="Ryaboy D."/>
            <person name="Schmutz J."/>
            <person name="Schrader J."/>
            <person name="Segerman B."/>
            <person name="Shin H."/>
            <person name="Siddiqui A."/>
            <person name="Sterky F."/>
            <person name="Terry A."/>
            <person name="Tsai C.J."/>
            <person name="Uberbacher E."/>
            <person name="Unneberg P."/>
            <person name="Vahala J."/>
            <person name="Wall K."/>
            <person name="Wessler S."/>
            <person name="Yang G."/>
            <person name="Yin T."/>
            <person name="Douglas C."/>
            <person name="Marra M."/>
            <person name="Sandberg G."/>
            <person name="Van de Peer Y."/>
            <person name="Rokhsar D."/>
        </authorList>
    </citation>
    <scope>NUCLEOTIDE SEQUENCE [LARGE SCALE GENOMIC DNA]</scope>
    <source>
        <strain evidence="2">cv. Nisqually</strain>
    </source>
</reference>
<protein>
    <submittedName>
        <fullName evidence="1">Uncharacterized protein</fullName>
    </submittedName>
</protein>
<evidence type="ECO:0000313" key="2">
    <source>
        <dbReference type="Proteomes" id="UP000006729"/>
    </source>
</evidence>
<name>U5GKE8_POPTR</name>
<dbReference type="EMBL" id="CM009293">
    <property type="protein sequence ID" value="PNT39843.1"/>
    <property type="molecule type" value="Genomic_DNA"/>
</dbReference>
<dbReference type="HOGENOM" id="CLU_2762549_0_0_1"/>
<proteinExistence type="predicted"/>
<keyword evidence="2" id="KW-1185">Reference proteome</keyword>
<gene>
    <name evidence="1" type="ORF">POPTR_004G062800</name>
</gene>
<evidence type="ECO:0000313" key="1">
    <source>
        <dbReference type="EMBL" id="PNT39843.1"/>
    </source>
</evidence>
<organism evidence="1 2">
    <name type="scientific">Populus trichocarpa</name>
    <name type="common">Western balsam poplar</name>
    <name type="synonym">Populus balsamifera subsp. trichocarpa</name>
    <dbReference type="NCBI Taxonomy" id="3694"/>
    <lineage>
        <taxon>Eukaryota</taxon>
        <taxon>Viridiplantae</taxon>
        <taxon>Streptophyta</taxon>
        <taxon>Embryophyta</taxon>
        <taxon>Tracheophyta</taxon>
        <taxon>Spermatophyta</taxon>
        <taxon>Magnoliopsida</taxon>
        <taxon>eudicotyledons</taxon>
        <taxon>Gunneridae</taxon>
        <taxon>Pentapetalae</taxon>
        <taxon>rosids</taxon>
        <taxon>fabids</taxon>
        <taxon>Malpighiales</taxon>
        <taxon>Salicaceae</taxon>
        <taxon>Saliceae</taxon>
        <taxon>Populus</taxon>
    </lineage>
</organism>
<sequence>MTNIPCNVSLLHRENSYIKPSEGSILYSFLLPKCCGIANCMVEACQNSVVQHGHLDQDCPEATLLLDHSD</sequence>
<dbReference type="Proteomes" id="UP000006729">
    <property type="component" value="Chromosome 4"/>
</dbReference>
<dbReference type="InParanoid" id="U5GKE8"/>